<evidence type="ECO:0000313" key="8">
    <source>
        <dbReference type="EMBL" id="KHS53106.1"/>
    </source>
</evidence>
<dbReference type="InterPro" id="IPR009908">
    <property type="entry name" value="Methylamine_util_MauE"/>
</dbReference>
<dbReference type="OrthoDB" id="129693at2"/>
<dbReference type="Pfam" id="PF07291">
    <property type="entry name" value="MauE"/>
    <property type="match status" value="1"/>
</dbReference>
<accession>A0A0B9ABX2</accession>
<dbReference type="GO" id="GO:0016020">
    <property type="term" value="C:membrane"/>
    <property type="evidence" value="ECO:0007669"/>
    <property type="project" value="UniProtKB-SubCell"/>
</dbReference>
<name>A0A0B9ABX2_BRELN</name>
<dbReference type="PATRIC" id="fig|1703.6.peg.1402"/>
<comment type="caution">
    <text evidence="8">The sequence shown here is derived from an EMBL/GenBank/DDBJ whole genome shotgun (WGS) entry which is preliminary data.</text>
</comment>
<evidence type="ECO:0000256" key="4">
    <source>
        <dbReference type="ARBA" id="ARBA00023136"/>
    </source>
</evidence>
<keyword evidence="4 6" id="KW-0472">Membrane</keyword>
<keyword evidence="9" id="KW-1185">Reference proteome</keyword>
<dbReference type="PANTHER" id="PTHR36974:SF1">
    <property type="entry name" value="DOXX FAMILY MEMBRANE PROTEIN"/>
    <property type="match status" value="1"/>
</dbReference>
<evidence type="ECO:0000256" key="1">
    <source>
        <dbReference type="ARBA" id="ARBA00004141"/>
    </source>
</evidence>
<dbReference type="GO" id="GO:0030416">
    <property type="term" value="P:methylamine metabolic process"/>
    <property type="evidence" value="ECO:0007669"/>
    <property type="project" value="InterPro"/>
</dbReference>
<evidence type="ECO:0000259" key="7">
    <source>
        <dbReference type="Pfam" id="PF07291"/>
    </source>
</evidence>
<dbReference type="AlphaFoldDB" id="A0A0B9ABX2"/>
<evidence type="ECO:0000313" key="9">
    <source>
        <dbReference type="Proteomes" id="UP000031488"/>
    </source>
</evidence>
<dbReference type="PANTHER" id="PTHR36974">
    <property type="entry name" value="MEMBRANE PROTEIN-RELATED"/>
    <property type="match status" value="1"/>
</dbReference>
<dbReference type="RefSeq" id="WP_039208615.1">
    <property type="nucleotide sequence ID" value="NZ_JTJZ01000017.1"/>
</dbReference>
<feature type="region of interest" description="Disordered" evidence="5">
    <location>
        <begin position="157"/>
        <end position="183"/>
    </location>
</feature>
<reference evidence="8 9" key="1">
    <citation type="submission" date="2014-11" db="EMBL/GenBank/DDBJ databases">
        <title>Draft Genome Sequence of Brevibacterium linens AE038-8.</title>
        <authorList>
            <person name="Maizel D."/>
            <person name="Utturkar S.M."/>
            <person name="Brown S.D."/>
            <person name="Ferrero M."/>
            <person name="Rosen B.P."/>
        </authorList>
    </citation>
    <scope>NUCLEOTIDE SEQUENCE [LARGE SCALE GENOMIC DNA]</scope>
    <source>
        <strain evidence="8 9">AE038-8</strain>
    </source>
</reference>
<gene>
    <name evidence="8" type="ORF">AE0388_1509</name>
</gene>
<protein>
    <recommendedName>
        <fullName evidence="7">Methylamine utilisation protein MauE domain-containing protein</fullName>
    </recommendedName>
</protein>
<evidence type="ECO:0000256" key="5">
    <source>
        <dbReference type="SAM" id="MobiDB-lite"/>
    </source>
</evidence>
<feature type="transmembrane region" description="Helical" evidence="6">
    <location>
        <begin position="35"/>
        <end position="54"/>
    </location>
</feature>
<keyword evidence="2 6" id="KW-0812">Transmembrane</keyword>
<dbReference type="Proteomes" id="UP000031488">
    <property type="component" value="Unassembled WGS sequence"/>
</dbReference>
<feature type="transmembrane region" description="Helical" evidence="6">
    <location>
        <begin position="132"/>
        <end position="150"/>
    </location>
</feature>
<evidence type="ECO:0000256" key="2">
    <source>
        <dbReference type="ARBA" id="ARBA00022692"/>
    </source>
</evidence>
<proteinExistence type="predicted"/>
<organism evidence="8 9">
    <name type="scientific">Brevibacterium linens</name>
    <dbReference type="NCBI Taxonomy" id="1703"/>
    <lineage>
        <taxon>Bacteria</taxon>
        <taxon>Bacillati</taxon>
        <taxon>Actinomycetota</taxon>
        <taxon>Actinomycetes</taxon>
        <taxon>Micrococcales</taxon>
        <taxon>Brevibacteriaceae</taxon>
        <taxon>Brevibacterium</taxon>
    </lineage>
</organism>
<keyword evidence="3 6" id="KW-1133">Transmembrane helix</keyword>
<dbReference type="EMBL" id="JTJZ01000017">
    <property type="protein sequence ID" value="KHS53106.1"/>
    <property type="molecule type" value="Genomic_DNA"/>
</dbReference>
<feature type="transmembrane region" description="Helical" evidence="6">
    <location>
        <begin position="66"/>
        <end position="90"/>
    </location>
</feature>
<evidence type="ECO:0000256" key="3">
    <source>
        <dbReference type="ARBA" id="ARBA00022989"/>
    </source>
</evidence>
<evidence type="ECO:0000256" key="6">
    <source>
        <dbReference type="SAM" id="Phobius"/>
    </source>
</evidence>
<comment type="subcellular location">
    <subcellularLocation>
        <location evidence="1">Membrane</location>
        <topology evidence="1">Multi-pass membrane protein</topology>
    </subcellularLocation>
</comment>
<sequence>MTPLLFLIITTLIAYTIGRFTSAAAKHGLAPWPAAIRYGLAVMFIVTGISHFVGMREALIDMVPPWLPGAPALVTVTGVLELLGAVGLLLGPTRLWAASGLELMLILMFPANVHLALTGENLPWDDHLLPRTLMQVLFLAAVLAVIIPEIRARRGARRHRESDAAKRSGAATDPGVPTDPSAP</sequence>
<feature type="domain" description="Methylamine utilisation protein MauE" evidence="7">
    <location>
        <begin position="34"/>
        <end position="108"/>
    </location>
</feature>